<dbReference type="InterPro" id="IPR013362">
    <property type="entry name" value="Pilus_4_PilV"/>
</dbReference>
<keyword evidence="2" id="KW-1185">Reference proteome</keyword>
<proteinExistence type="predicted"/>
<reference evidence="1 2" key="1">
    <citation type="submission" date="2017-09" db="EMBL/GenBank/DDBJ databases">
        <title>The draft genome sequences of Marinobacter sp. PWS21.</title>
        <authorList>
            <person name="Cao J."/>
        </authorList>
    </citation>
    <scope>NUCLEOTIDE SEQUENCE [LARGE SCALE GENOMIC DNA]</scope>
    <source>
        <strain evidence="1 2">PWS21</strain>
    </source>
</reference>
<name>A0A2G1UHM5_9GAMM</name>
<dbReference type="Proteomes" id="UP000231409">
    <property type="component" value="Unassembled WGS sequence"/>
</dbReference>
<comment type="caution">
    <text evidence="1">The sequence shown here is derived from an EMBL/GenBank/DDBJ whole genome shotgun (WGS) entry which is preliminary data.</text>
</comment>
<dbReference type="InterPro" id="IPR012902">
    <property type="entry name" value="N_methyl_site"/>
</dbReference>
<dbReference type="NCBIfam" id="TIGR02523">
    <property type="entry name" value="type_IV_pilV"/>
    <property type="match status" value="1"/>
</dbReference>
<dbReference type="EMBL" id="NTFH01000012">
    <property type="protein sequence ID" value="PHQ13929.1"/>
    <property type="molecule type" value="Genomic_DNA"/>
</dbReference>
<dbReference type="NCBIfam" id="TIGR02532">
    <property type="entry name" value="IV_pilin_GFxxxE"/>
    <property type="match status" value="1"/>
</dbReference>
<dbReference type="Pfam" id="PF07963">
    <property type="entry name" value="N_methyl"/>
    <property type="match status" value="1"/>
</dbReference>
<evidence type="ECO:0000313" key="2">
    <source>
        <dbReference type="Proteomes" id="UP000231409"/>
    </source>
</evidence>
<accession>A0A2G1UHM5</accession>
<protein>
    <submittedName>
        <fullName evidence="1">Type IV pilus modification protein PilV</fullName>
    </submittedName>
</protein>
<evidence type="ECO:0000313" key="1">
    <source>
        <dbReference type="EMBL" id="PHQ13929.1"/>
    </source>
</evidence>
<dbReference type="RefSeq" id="WP_099615655.1">
    <property type="nucleotide sequence ID" value="NZ_KZ319375.1"/>
</dbReference>
<sequence>MYVMGSSRVGRNRKQQGFTMIEVLVALIILAIGLLGVAGVQALSLKQTANSNIRSLVTMYAYDLSERMRAEPGHFADYEKAAAATCNNCADDLASWHTAVVTDIPTATTAVDVTTNANLTTAEITISWAERDLYNDAAAQSYTLFVRLR</sequence>
<dbReference type="AlphaFoldDB" id="A0A2G1UHM5"/>
<gene>
    <name evidence="1" type="primary">pilV</name>
    <name evidence="1" type="ORF">CLH61_15380</name>
</gene>
<organism evidence="1 2">
    <name type="scientific">Marinobacter profundi</name>
    <dbReference type="NCBI Taxonomy" id="2666256"/>
    <lineage>
        <taxon>Bacteria</taxon>
        <taxon>Pseudomonadati</taxon>
        <taxon>Pseudomonadota</taxon>
        <taxon>Gammaproteobacteria</taxon>
        <taxon>Pseudomonadales</taxon>
        <taxon>Marinobacteraceae</taxon>
        <taxon>Marinobacter</taxon>
    </lineage>
</organism>